<dbReference type="InterPro" id="IPR018222">
    <property type="entry name" value="Nuclear_transport_factor_2_euk"/>
</dbReference>
<dbReference type="Pfam" id="PF00076">
    <property type="entry name" value="RRM_1"/>
    <property type="match status" value="1"/>
</dbReference>
<feature type="compositionally biased region" description="Low complexity" evidence="12">
    <location>
        <begin position="203"/>
        <end position="219"/>
    </location>
</feature>
<dbReference type="InterPro" id="IPR012677">
    <property type="entry name" value="Nucleotide-bd_a/b_plait_sf"/>
</dbReference>
<dbReference type="Proteomes" id="UP000515152">
    <property type="component" value="Chromosome 18"/>
</dbReference>
<dbReference type="GO" id="GO:0003729">
    <property type="term" value="F:mRNA binding"/>
    <property type="evidence" value="ECO:0007669"/>
    <property type="project" value="TreeGrafter"/>
</dbReference>
<evidence type="ECO:0000256" key="11">
    <source>
        <dbReference type="PROSITE-ProRule" id="PRU00176"/>
    </source>
</evidence>
<evidence type="ECO:0000256" key="2">
    <source>
        <dbReference type="ARBA" id="ARBA00022448"/>
    </source>
</evidence>
<dbReference type="GeneID" id="105891452"/>
<keyword evidence="13" id="KW-1185">Reference proteome</keyword>
<dbReference type="PROSITE" id="PS50177">
    <property type="entry name" value="NTF2_DOMAIN"/>
    <property type="match status" value="1"/>
</dbReference>
<keyword evidence="8" id="KW-0832">Ubl conjugation</keyword>
<feature type="compositionally biased region" description="Basic and acidic residues" evidence="12">
    <location>
        <begin position="440"/>
        <end position="450"/>
    </location>
</feature>
<dbReference type="PROSITE" id="PS50102">
    <property type="entry name" value="RRM"/>
    <property type="match status" value="1"/>
</dbReference>
<dbReference type="CDD" id="cd12464">
    <property type="entry name" value="RRM_G3BP2"/>
    <property type="match status" value="1"/>
</dbReference>
<dbReference type="CTD" id="406683"/>
<dbReference type="GO" id="GO:0045087">
    <property type="term" value="P:innate immune response"/>
    <property type="evidence" value="ECO:0007669"/>
    <property type="project" value="UniProtKB-KW"/>
</dbReference>
<feature type="region of interest" description="Disordered" evidence="12">
    <location>
        <begin position="140"/>
        <end position="171"/>
    </location>
</feature>
<evidence type="ECO:0000256" key="12">
    <source>
        <dbReference type="SAM" id="MobiDB-lite"/>
    </source>
</evidence>
<dbReference type="Gene3D" id="3.10.450.50">
    <property type="match status" value="1"/>
</dbReference>
<keyword evidence="3" id="KW-0488">Methylation</keyword>
<protein>
    <submittedName>
        <fullName evidence="14">Ras GTPase-activating protein-binding protein 2</fullName>
    </submittedName>
</protein>
<feature type="compositionally biased region" description="Low complexity" evidence="12">
    <location>
        <begin position="159"/>
        <end position="171"/>
    </location>
</feature>
<dbReference type="AlphaFoldDB" id="A0A6P3VJ32"/>
<dbReference type="InterPro" id="IPR002075">
    <property type="entry name" value="NTF2_dom"/>
</dbReference>
<keyword evidence="10 11" id="KW-0694">RNA-binding</keyword>
<feature type="compositionally biased region" description="Gly residues" evidence="12">
    <location>
        <begin position="481"/>
        <end position="495"/>
    </location>
</feature>
<dbReference type="KEGG" id="char:105891452"/>
<keyword evidence="9" id="KW-0391">Immunity</keyword>
<dbReference type="FunFam" id="3.10.450.50:FF:000002">
    <property type="entry name" value="Ras GTPase-activating protein-binding protein 2 isoform 1"/>
    <property type="match status" value="1"/>
</dbReference>
<dbReference type="Gene3D" id="3.30.70.330">
    <property type="match status" value="1"/>
</dbReference>
<comment type="subcellular location">
    <subcellularLocation>
        <location evidence="1">Cytoplasm</location>
        <location evidence="1">Stress granule</location>
    </subcellularLocation>
</comment>
<dbReference type="GO" id="GO:1990904">
    <property type="term" value="C:ribonucleoprotein complex"/>
    <property type="evidence" value="ECO:0007669"/>
    <property type="project" value="TreeGrafter"/>
</dbReference>
<accession>A0A6P3VJ32</accession>
<keyword evidence="2" id="KW-0813">Transport</keyword>
<evidence type="ECO:0000256" key="6">
    <source>
        <dbReference type="ARBA" id="ARBA00022553"/>
    </source>
</evidence>
<feature type="compositionally biased region" description="Acidic residues" evidence="12">
    <location>
        <begin position="220"/>
        <end position="238"/>
    </location>
</feature>
<evidence type="ECO:0000256" key="9">
    <source>
        <dbReference type="ARBA" id="ARBA00022859"/>
    </source>
</evidence>
<dbReference type="InterPro" id="IPR032710">
    <property type="entry name" value="NTF2-like_dom_sf"/>
</dbReference>
<dbReference type="PANTHER" id="PTHR10693:SF20">
    <property type="entry name" value="AT27578P"/>
    <property type="match status" value="1"/>
</dbReference>
<evidence type="ECO:0000313" key="13">
    <source>
        <dbReference type="Proteomes" id="UP000515152"/>
    </source>
</evidence>
<name>A0A6P3VJ32_CLUHA</name>
<feature type="compositionally biased region" description="Gly residues" evidence="12">
    <location>
        <begin position="451"/>
        <end position="474"/>
    </location>
</feature>
<feature type="compositionally biased region" description="Acidic residues" evidence="12">
    <location>
        <begin position="187"/>
        <end position="202"/>
    </location>
</feature>
<dbReference type="GO" id="GO:0010494">
    <property type="term" value="C:cytoplasmic stress granule"/>
    <property type="evidence" value="ECO:0007669"/>
    <property type="project" value="UniProtKB-SubCell"/>
</dbReference>
<feature type="compositionally biased region" description="Pro residues" evidence="12">
    <location>
        <begin position="243"/>
        <end position="258"/>
    </location>
</feature>
<gene>
    <name evidence="14" type="primary">g3bp2b</name>
</gene>
<keyword evidence="7" id="KW-0399">Innate immunity</keyword>
<dbReference type="InterPro" id="IPR039539">
    <property type="entry name" value="Ras_GTPase_bind_prot"/>
</dbReference>
<dbReference type="OrthoDB" id="339151at2759"/>
<keyword evidence="5" id="KW-1017">Isopeptide bond</keyword>
<dbReference type="SUPFAM" id="SSF54928">
    <property type="entry name" value="RNA-binding domain, RBD"/>
    <property type="match status" value="1"/>
</dbReference>
<keyword evidence="4" id="KW-0963">Cytoplasm</keyword>
<evidence type="ECO:0000256" key="1">
    <source>
        <dbReference type="ARBA" id="ARBA00004210"/>
    </source>
</evidence>
<dbReference type="InterPro" id="IPR035979">
    <property type="entry name" value="RBD_domain_sf"/>
</dbReference>
<evidence type="ECO:0000256" key="8">
    <source>
        <dbReference type="ARBA" id="ARBA00022843"/>
    </source>
</evidence>
<dbReference type="CDD" id="cd00780">
    <property type="entry name" value="NTF2"/>
    <property type="match status" value="1"/>
</dbReference>
<dbReference type="PANTHER" id="PTHR10693">
    <property type="entry name" value="RAS GTPASE-ACTIVATING PROTEIN-BINDING PROTEIN"/>
    <property type="match status" value="1"/>
</dbReference>
<feature type="region of interest" description="Disordered" evidence="12">
    <location>
        <begin position="440"/>
        <end position="501"/>
    </location>
</feature>
<evidence type="ECO:0000313" key="14">
    <source>
        <dbReference type="RefSeq" id="XP_012673082.2"/>
    </source>
</evidence>
<evidence type="ECO:0000256" key="10">
    <source>
        <dbReference type="ARBA" id="ARBA00022884"/>
    </source>
</evidence>
<feature type="compositionally biased region" description="Acidic residues" evidence="12">
    <location>
        <begin position="140"/>
        <end position="158"/>
    </location>
</feature>
<organism evidence="13 14">
    <name type="scientific">Clupea harengus</name>
    <name type="common">Atlantic herring</name>
    <dbReference type="NCBI Taxonomy" id="7950"/>
    <lineage>
        <taxon>Eukaryota</taxon>
        <taxon>Metazoa</taxon>
        <taxon>Chordata</taxon>
        <taxon>Craniata</taxon>
        <taxon>Vertebrata</taxon>
        <taxon>Euteleostomi</taxon>
        <taxon>Actinopterygii</taxon>
        <taxon>Neopterygii</taxon>
        <taxon>Teleostei</taxon>
        <taxon>Clupei</taxon>
        <taxon>Clupeiformes</taxon>
        <taxon>Clupeoidei</taxon>
        <taxon>Clupeidae</taxon>
        <taxon>Clupea</taxon>
    </lineage>
</organism>
<dbReference type="Pfam" id="PF02136">
    <property type="entry name" value="NTF2"/>
    <property type="match status" value="1"/>
</dbReference>
<dbReference type="InterPro" id="IPR000504">
    <property type="entry name" value="RRM_dom"/>
</dbReference>
<reference evidence="14" key="1">
    <citation type="submission" date="2025-08" db="UniProtKB">
        <authorList>
            <consortium name="RefSeq"/>
        </authorList>
    </citation>
    <scope>IDENTIFICATION</scope>
</reference>
<dbReference type="SUPFAM" id="SSF54427">
    <property type="entry name" value="NTF2-like"/>
    <property type="match status" value="1"/>
</dbReference>
<feature type="region of interest" description="Disordered" evidence="12">
    <location>
        <begin position="184"/>
        <end position="352"/>
    </location>
</feature>
<dbReference type="SMART" id="SM00360">
    <property type="entry name" value="RRM"/>
    <property type="match status" value="1"/>
</dbReference>
<dbReference type="RefSeq" id="XP_012673082.2">
    <property type="nucleotide sequence ID" value="XM_012817628.3"/>
</dbReference>
<keyword evidence="6" id="KW-0597">Phosphoprotein</keyword>
<proteinExistence type="predicted"/>
<evidence type="ECO:0000256" key="5">
    <source>
        <dbReference type="ARBA" id="ARBA00022499"/>
    </source>
</evidence>
<evidence type="ECO:0000256" key="7">
    <source>
        <dbReference type="ARBA" id="ARBA00022588"/>
    </source>
</evidence>
<feature type="compositionally biased region" description="Low complexity" evidence="12">
    <location>
        <begin position="271"/>
        <end position="284"/>
    </location>
</feature>
<evidence type="ECO:0000256" key="4">
    <source>
        <dbReference type="ARBA" id="ARBA00022490"/>
    </source>
</evidence>
<feature type="compositionally biased region" description="Basic and acidic residues" evidence="12">
    <location>
        <begin position="342"/>
        <end position="352"/>
    </location>
</feature>
<sequence>MVMEKPSPLLVGREFVRQYYTLLNKAPDYLHRFYGRSSSYVHGGLDGSGKPEEAVYGQAEIHKKVMSLQFSECHTKIRHVDAHATLGDGVVVQVMGELSNNGRPMRRFMQTFVLAPEGSAANKFYVHNDIFRYEEELYNDSEAELGDSEEEEGEEEQQEAQTSPEPQEAPASAAYYEHAPVSNGVEEPQEEAVLEVEPEVQPEPETNQEPAAEPVPEAEPQAEEVGPEEEEKVPEEPEEKGPSPAPAQSPPPSTPEPPKTFSWASVTSKNLPPSGSLPGSGIPPHVVKVSSTQPRAEVKADAQVSMPRDQRARERQGFNPRGNRPDGASSESGGKPYFSFKGRGDGEPGDQEMRRTVRYPDSHQLFVGNLPHDIDEGELKDFFMTFGNVVEMRINTKGVGGKLPNFGFVVFDDSEPVQRILAAKPVMFRGEVRLNVEEKKTRALRERETRGGGAGGDMRRGGGARGPMGNGMGRGPPPSRGGIGSGRGGGQGGERFAGQRR</sequence>
<dbReference type="GO" id="GO:0005829">
    <property type="term" value="C:cytosol"/>
    <property type="evidence" value="ECO:0007669"/>
    <property type="project" value="TreeGrafter"/>
</dbReference>
<dbReference type="InterPro" id="IPR034376">
    <property type="entry name" value="G3BP2_RRM"/>
</dbReference>
<evidence type="ECO:0000256" key="3">
    <source>
        <dbReference type="ARBA" id="ARBA00022481"/>
    </source>
</evidence>